<reference evidence="2 3" key="1">
    <citation type="submission" date="2016-11" db="EMBL/GenBank/DDBJ databases">
        <title>Paenibacillus species isolates.</title>
        <authorList>
            <person name="Beno S.M."/>
        </authorList>
    </citation>
    <scope>NUCLEOTIDE SEQUENCE [LARGE SCALE GENOMIC DNA]</scope>
    <source>
        <strain evidence="2 3">FSL R5-0378</strain>
    </source>
</reference>
<dbReference type="EMBL" id="MRTP01000002">
    <property type="protein sequence ID" value="OMF55244.1"/>
    <property type="molecule type" value="Genomic_DNA"/>
</dbReference>
<organism evidence="2 3">
    <name type="scientific">Paenibacillus rhizosphaerae</name>
    <dbReference type="NCBI Taxonomy" id="297318"/>
    <lineage>
        <taxon>Bacteria</taxon>
        <taxon>Bacillati</taxon>
        <taxon>Bacillota</taxon>
        <taxon>Bacilli</taxon>
        <taxon>Bacillales</taxon>
        <taxon>Paenibacillaceae</taxon>
        <taxon>Paenibacillus</taxon>
    </lineage>
</organism>
<keyword evidence="1" id="KW-0238">DNA-binding</keyword>
<dbReference type="InterPro" id="IPR030489">
    <property type="entry name" value="TR_Rrf2-type_CS"/>
</dbReference>
<dbReference type="GO" id="GO:0003677">
    <property type="term" value="F:DNA binding"/>
    <property type="evidence" value="ECO:0007669"/>
    <property type="project" value="UniProtKB-KW"/>
</dbReference>
<dbReference type="AlphaFoldDB" id="A0A1R1ETS6"/>
<dbReference type="RefSeq" id="WP_076169637.1">
    <property type="nucleotide sequence ID" value="NZ_MRTP01000002.1"/>
</dbReference>
<dbReference type="FunFam" id="1.10.10.10:FF:000164">
    <property type="entry name" value="Transcriptional regulator, Rrf2 family"/>
    <property type="match status" value="1"/>
</dbReference>
<dbReference type="InterPro" id="IPR036390">
    <property type="entry name" value="WH_DNA-bd_sf"/>
</dbReference>
<gene>
    <name evidence="2" type="ORF">BK138_11085</name>
</gene>
<dbReference type="SUPFAM" id="SSF46785">
    <property type="entry name" value="Winged helix' DNA-binding domain"/>
    <property type="match status" value="1"/>
</dbReference>
<dbReference type="PANTHER" id="PTHR33221:SF5">
    <property type="entry name" value="HTH-TYPE TRANSCRIPTIONAL REGULATOR ISCR"/>
    <property type="match status" value="1"/>
</dbReference>
<dbReference type="GO" id="GO:0005829">
    <property type="term" value="C:cytosol"/>
    <property type="evidence" value="ECO:0007669"/>
    <property type="project" value="TreeGrafter"/>
</dbReference>
<dbReference type="PROSITE" id="PS51197">
    <property type="entry name" value="HTH_RRF2_2"/>
    <property type="match status" value="1"/>
</dbReference>
<keyword evidence="3" id="KW-1185">Reference proteome</keyword>
<dbReference type="Pfam" id="PF02082">
    <property type="entry name" value="Rrf2"/>
    <property type="match status" value="1"/>
</dbReference>
<name>A0A1R1ETS6_9BACL</name>
<dbReference type="InterPro" id="IPR036388">
    <property type="entry name" value="WH-like_DNA-bd_sf"/>
</dbReference>
<evidence type="ECO:0000313" key="3">
    <source>
        <dbReference type="Proteomes" id="UP000187172"/>
    </source>
</evidence>
<accession>A0A1R1ETS6</accession>
<proteinExistence type="predicted"/>
<comment type="caution">
    <text evidence="2">The sequence shown here is derived from an EMBL/GenBank/DDBJ whole genome shotgun (WGS) entry which is preliminary data.</text>
</comment>
<protein>
    <submittedName>
        <fullName evidence="2">Transcriptional regulator</fullName>
    </submittedName>
</protein>
<dbReference type="InterPro" id="IPR000944">
    <property type="entry name" value="Tscrpt_reg_Rrf2"/>
</dbReference>
<dbReference type="PROSITE" id="PS01332">
    <property type="entry name" value="HTH_RRF2_1"/>
    <property type="match status" value="1"/>
</dbReference>
<evidence type="ECO:0000313" key="2">
    <source>
        <dbReference type="EMBL" id="OMF55244.1"/>
    </source>
</evidence>
<dbReference type="STRING" id="297318.BK138_11085"/>
<dbReference type="GO" id="GO:0003700">
    <property type="term" value="F:DNA-binding transcription factor activity"/>
    <property type="evidence" value="ECO:0007669"/>
    <property type="project" value="TreeGrafter"/>
</dbReference>
<dbReference type="Gene3D" id="1.10.10.10">
    <property type="entry name" value="Winged helix-like DNA-binding domain superfamily/Winged helix DNA-binding domain"/>
    <property type="match status" value="1"/>
</dbReference>
<dbReference type="NCBIfam" id="TIGR00738">
    <property type="entry name" value="rrf2_super"/>
    <property type="match status" value="1"/>
</dbReference>
<dbReference type="PANTHER" id="PTHR33221">
    <property type="entry name" value="WINGED HELIX-TURN-HELIX TRANSCRIPTIONAL REGULATOR, RRF2 FAMILY"/>
    <property type="match status" value="1"/>
</dbReference>
<evidence type="ECO:0000256" key="1">
    <source>
        <dbReference type="ARBA" id="ARBA00023125"/>
    </source>
</evidence>
<dbReference type="Proteomes" id="UP000187172">
    <property type="component" value="Unassembled WGS sequence"/>
</dbReference>
<dbReference type="NCBIfam" id="NF047409">
    <property type="entry name" value="Cys_reg_CymR"/>
    <property type="match status" value="1"/>
</dbReference>
<sequence>MKISTKGRYGLTIMMELAAKYGEGPTSLKSIAEKNQLSEHYLEQLIAPLRNAGLVKSIRGAYGGYILSREASEITAGDVIRVLEGPISPVDFTEEDDPAKRNLWLRIRDGIANVLDSTTLADLISYQEKETSENYMFYI</sequence>